<evidence type="ECO:0000313" key="3">
    <source>
        <dbReference type="Proteomes" id="UP000236291"/>
    </source>
</evidence>
<dbReference type="AlphaFoldDB" id="A0A2K3K3N7"/>
<dbReference type="EMBL" id="ASHM01139021">
    <property type="protein sequence ID" value="PNX60907.1"/>
    <property type="molecule type" value="Genomic_DNA"/>
</dbReference>
<feature type="non-terminal residue" evidence="2">
    <location>
        <position position="152"/>
    </location>
</feature>
<dbReference type="GO" id="GO:0003964">
    <property type="term" value="F:RNA-directed DNA polymerase activity"/>
    <property type="evidence" value="ECO:0007669"/>
    <property type="project" value="UniProtKB-KW"/>
</dbReference>
<feature type="compositionally biased region" description="Acidic residues" evidence="1">
    <location>
        <begin position="65"/>
        <end position="75"/>
    </location>
</feature>
<accession>A0A2K3K3N7</accession>
<dbReference type="ExpressionAtlas" id="A0A2K3K3N7">
    <property type="expression patterns" value="baseline"/>
</dbReference>
<keyword evidence="2" id="KW-0808">Transferase</keyword>
<keyword evidence="2" id="KW-0695">RNA-directed DNA polymerase</keyword>
<comment type="caution">
    <text evidence="2">The sequence shown here is derived from an EMBL/GenBank/DDBJ whole genome shotgun (WGS) entry which is preliminary data.</text>
</comment>
<evidence type="ECO:0000313" key="2">
    <source>
        <dbReference type="EMBL" id="PNX60907.1"/>
    </source>
</evidence>
<protein>
    <submittedName>
        <fullName evidence="2">Putative reverse transcriptase (RNA-dependent DNA polymerase)</fullName>
    </submittedName>
</protein>
<feature type="region of interest" description="Disordered" evidence="1">
    <location>
        <begin position="29"/>
        <end position="85"/>
    </location>
</feature>
<evidence type="ECO:0000256" key="1">
    <source>
        <dbReference type="SAM" id="MobiDB-lite"/>
    </source>
</evidence>
<gene>
    <name evidence="2" type="ORF">L195_g060409</name>
</gene>
<organism evidence="2 3">
    <name type="scientific">Trifolium pratense</name>
    <name type="common">Red clover</name>
    <dbReference type="NCBI Taxonomy" id="57577"/>
    <lineage>
        <taxon>Eukaryota</taxon>
        <taxon>Viridiplantae</taxon>
        <taxon>Streptophyta</taxon>
        <taxon>Embryophyta</taxon>
        <taxon>Tracheophyta</taxon>
        <taxon>Spermatophyta</taxon>
        <taxon>Magnoliopsida</taxon>
        <taxon>eudicotyledons</taxon>
        <taxon>Gunneridae</taxon>
        <taxon>Pentapetalae</taxon>
        <taxon>rosids</taxon>
        <taxon>fabids</taxon>
        <taxon>Fabales</taxon>
        <taxon>Fabaceae</taxon>
        <taxon>Papilionoideae</taxon>
        <taxon>50 kb inversion clade</taxon>
        <taxon>NPAAA clade</taxon>
        <taxon>Hologalegina</taxon>
        <taxon>IRL clade</taxon>
        <taxon>Trifolieae</taxon>
        <taxon>Trifolium</taxon>
    </lineage>
</organism>
<dbReference type="Proteomes" id="UP000236291">
    <property type="component" value="Unassembled WGS sequence"/>
</dbReference>
<reference evidence="2 3" key="1">
    <citation type="journal article" date="2014" name="Am. J. Bot.">
        <title>Genome assembly and annotation for red clover (Trifolium pratense; Fabaceae).</title>
        <authorList>
            <person name="Istvanek J."/>
            <person name="Jaros M."/>
            <person name="Krenek A."/>
            <person name="Repkova J."/>
        </authorList>
    </citation>
    <scope>NUCLEOTIDE SEQUENCE [LARGE SCALE GENOMIC DNA]</scope>
    <source>
        <strain evidence="3">cv. Tatra</strain>
        <tissue evidence="2">Young leaves</tissue>
    </source>
</reference>
<keyword evidence="2" id="KW-0548">Nucleotidyltransferase</keyword>
<name>A0A2K3K3N7_TRIPR</name>
<sequence length="152" mass="17455">MCDFSIKILKFDGIELVEGFSKFQVSDDQYSDIPNYSEHPISGEPLNMIVPTDSEPRNNEAAPEPAEDESEDDDEPPRNTFKYKSSHLEELILGNKDSQRKTRSQLRSEESLVGLISMMEPTKIDEALKDDAWIVAMQEELNQFQRNDVWTL</sequence>
<proteinExistence type="predicted"/>
<reference evidence="2 3" key="2">
    <citation type="journal article" date="2017" name="Front. Plant Sci.">
        <title>Gene Classification and Mining of Molecular Markers Useful in Red Clover (Trifolium pratense) Breeding.</title>
        <authorList>
            <person name="Istvanek J."/>
            <person name="Dluhosova J."/>
            <person name="Dluhos P."/>
            <person name="Patkova L."/>
            <person name="Nedelnik J."/>
            <person name="Repkova J."/>
        </authorList>
    </citation>
    <scope>NUCLEOTIDE SEQUENCE [LARGE SCALE GENOMIC DNA]</scope>
    <source>
        <strain evidence="3">cv. Tatra</strain>
        <tissue evidence="2">Young leaves</tissue>
    </source>
</reference>